<keyword evidence="4" id="KW-0175">Coiled coil</keyword>
<evidence type="ECO:0000256" key="3">
    <source>
        <dbReference type="PROSITE-ProRule" id="PRU00023"/>
    </source>
</evidence>
<feature type="domain" description="NWD NACHT-NTPase N-terminal" evidence="6">
    <location>
        <begin position="163"/>
        <end position="410"/>
    </location>
</feature>
<dbReference type="InterPro" id="IPR054471">
    <property type="entry name" value="GPIID_WHD"/>
</dbReference>
<dbReference type="OrthoDB" id="163438at2759"/>
<dbReference type="Pfam" id="PF23239">
    <property type="entry name" value="DUF7069"/>
    <property type="match status" value="1"/>
</dbReference>
<dbReference type="InterPro" id="IPR027417">
    <property type="entry name" value="P-loop_NTPase"/>
</dbReference>
<feature type="compositionally biased region" description="Polar residues" evidence="5">
    <location>
        <begin position="104"/>
        <end position="122"/>
    </location>
</feature>
<keyword evidence="2 3" id="KW-0040">ANK repeat</keyword>
<dbReference type="InterPro" id="IPR036770">
    <property type="entry name" value="Ankyrin_rpt-contain_sf"/>
</dbReference>
<sequence length="1238" mass="139120">MGSFIPRRKRFWRSRARSIYHRLARLIGGRARDDPSGDRHVSPDATHDIGLASKNDDTPIANRVATPSYDGSLIPNSGSTLGNDDPLVSGSCPAPSHDDPPVPNSCSTPSNDHTTIPNSRPIPSSDHPTIPSIVSCSSPNYDGPPSPTRGSTPRNEDLSTTRSLWDRAYDSLKEENPKLVEDYEKLLSEDTPGTSMHDLKNTSVHIDQFTVSVSNDDPPALLGDASPATNNRPRKAQLDDIMAKGIQRLEEGKTKYTIAGHEFVLRDQVAGAAKLVLWAKNLVTEGVKASPEASIAWAGVCIILPLLTNPQVAEEANRDGFTHVTARMRYYAGFEPLSQNLSETDGVPDGVKEAIEGDMLRLYQKILEFQIQSVLRFYQSCFTRYVRDVLSTRDWKQMKLDIEGLDREFNKNLSQINEFISTEKLKSLSNTSKEALDTMRQFMSVFEEQLRVEKRQLEIQEDEVRQKLSDKQKACLQLFRLTSSDKDTTYEWYKSRVEDRVEGTCEWFLKHDNFQTWLEQDSGPLLVSADPGCGKSVLAKYLIDHGLPRSPTICYFFFKDQDQNTVRQALCALLHQLFTKRPWLIKHAVEQFDRDGRNLINSTTSLWTVLGEAVQDPKAGPIIIVLDALDECAESEFEQLIQNVKAQFRGSRPKCDRLKYLLTSRPYEQVVSQFWDLLDSFPHVHIPGEEKSDIISQEVNCVINYRVEKLARKKGLTDEVKNHLKEKLLSIPHRTYLWVYLVFDYLRAEHFKKTQLGVDHTMATLPKTVNEAYERILSKSKELPTVRKALSIILVATKPLTIAGMNVAMNVDSTTKTVNDLDLEGDEDFKSRLRSMCGLFISIHHEKIYFLHQTAREFLLAEFSVESIPPGTVWQHSITRSSAHMTLAEVCVIFLNLFEVRGNRTILEGEQSLEIFFHYASWNWDKHFQNAHVPDNSSIMAAALRLCDTHSRSSPLWWDHAWGQQTALFSKAPSNLEIAAYLGLDLIAKQFLEVNVEQEVKHYINDTLALVAATTRGHDSTVKLLLESRIHLEAKDERGNTPLLIATTRLNERQIKLLLDAGADLKAKDQEGRTPLHIAAYKKSKQIAKLLLDAGADLNAKDQYGRTPLHILAAYGENEQVAKLLLDAGADLKAKDQDGRTPLHILAAYGESKQVAKLLLNAGADLKAKDQKGWTPLHILAAYGESEQVVKLLLDAGADLKAKDQYGRTPLHIAAAKKSERVAKLLLDAGADCDIKDK</sequence>
<feature type="region of interest" description="Disordered" evidence="5">
    <location>
        <begin position="29"/>
        <end position="162"/>
    </location>
</feature>
<dbReference type="EMBL" id="DF977449">
    <property type="protein sequence ID" value="GAP83024.2"/>
    <property type="molecule type" value="Genomic_DNA"/>
</dbReference>
<reference evidence="10" key="1">
    <citation type="submission" date="2016-03" db="EMBL/GenBank/DDBJ databases">
        <title>Draft genome sequence of Rosellinia necatrix.</title>
        <authorList>
            <person name="Kanematsu S."/>
        </authorList>
    </citation>
    <scope>NUCLEOTIDE SEQUENCE [LARGE SCALE GENOMIC DNA]</scope>
    <source>
        <strain evidence="10">W97</strain>
    </source>
</reference>
<dbReference type="SUPFAM" id="SSF52540">
    <property type="entry name" value="P-loop containing nucleoside triphosphate hydrolases"/>
    <property type="match status" value="1"/>
</dbReference>
<evidence type="ECO:0000256" key="1">
    <source>
        <dbReference type="ARBA" id="ARBA00022737"/>
    </source>
</evidence>
<proteinExistence type="predicted"/>
<protein>
    <submittedName>
        <fullName evidence="10">Putative ankyrin repeat protein</fullName>
    </submittedName>
</protein>
<feature type="repeat" description="ANK" evidence="3">
    <location>
        <begin position="1071"/>
        <end position="1103"/>
    </location>
</feature>
<dbReference type="Gene3D" id="1.25.40.20">
    <property type="entry name" value="Ankyrin repeat-containing domain"/>
    <property type="match status" value="4"/>
</dbReference>
<name>A0A1S7UII6_ROSNE</name>
<dbReference type="Pfam" id="PF24883">
    <property type="entry name" value="NPHP3_N"/>
    <property type="match status" value="1"/>
</dbReference>
<feature type="repeat" description="ANK" evidence="3">
    <location>
        <begin position="1206"/>
        <end position="1238"/>
    </location>
</feature>
<feature type="coiled-coil region" evidence="4">
    <location>
        <begin position="443"/>
        <end position="474"/>
    </location>
</feature>
<dbReference type="Pfam" id="PF12796">
    <property type="entry name" value="Ank_2"/>
    <property type="match status" value="2"/>
</dbReference>
<evidence type="ECO:0000259" key="9">
    <source>
        <dbReference type="Pfam" id="PF24883"/>
    </source>
</evidence>
<keyword evidence="1" id="KW-0677">Repeat</keyword>
<evidence type="ECO:0000313" key="10">
    <source>
        <dbReference type="EMBL" id="GAP83024.2"/>
    </source>
</evidence>
<feature type="compositionally biased region" description="Basic and acidic residues" evidence="5">
    <location>
        <begin position="30"/>
        <end position="47"/>
    </location>
</feature>
<dbReference type="AlphaFoldDB" id="A0A1S7UII6"/>
<feature type="domain" description="DUF7069" evidence="8">
    <location>
        <begin position="695"/>
        <end position="759"/>
    </location>
</feature>
<keyword evidence="11" id="KW-1185">Reference proteome</keyword>
<evidence type="ECO:0000256" key="2">
    <source>
        <dbReference type="ARBA" id="ARBA00023043"/>
    </source>
</evidence>
<dbReference type="PROSITE" id="PS50088">
    <property type="entry name" value="ANK_REPEAT"/>
    <property type="match status" value="6"/>
</dbReference>
<dbReference type="Gene3D" id="3.40.50.300">
    <property type="entry name" value="P-loop containing nucleotide triphosphate hydrolases"/>
    <property type="match status" value="1"/>
</dbReference>
<feature type="repeat" description="ANK" evidence="3">
    <location>
        <begin position="1138"/>
        <end position="1171"/>
    </location>
</feature>
<feature type="repeat" description="ANK" evidence="3">
    <location>
        <begin position="1104"/>
        <end position="1137"/>
    </location>
</feature>
<evidence type="ECO:0000256" key="5">
    <source>
        <dbReference type="SAM" id="MobiDB-lite"/>
    </source>
</evidence>
<gene>
    <name evidence="10" type="ORF">SAMD00023353_0400140</name>
</gene>
<dbReference type="SUPFAM" id="SSF48403">
    <property type="entry name" value="Ankyrin repeat"/>
    <property type="match status" value="1"/>
</dbReference>
<dbReference type="PROSITE" id="PS50297">
    <property type="entry name" value="ANK_REP_REGION"/>
    <property type="match status" value="6"/>
</dbReference>
<feature type="repeat" description="ANK" evidence="3">
    <location>
        <begin position="1172"/>
        <end position="1205"/>
    </location>
</feature>
<accession>A0A1S7UII6</accession>
<evidence type="ECO:0000259" key="7">
    <source>
        <dbReference type="Pfam" id="PF22939"/>
    </source>
</evidence>
<feature type="domain" description="GPI inositol-deacylase winged helix" evidence="7">
    <location>
        <begin position="778"/>
        <end position="862"/>
    </location>
</feature>
<dbReference type="Proteomes" id="UP000054516">
    <property type="component" value="Unassembled WGS sequence"/>
</dbReference>
<dbReference type="InterPro" id="IPR002110">
    <property type="entry name" value="Ankyrin_rpt"/>
</dbReference>
<evidence type="ECO:0000259" key="6">
    <source>
        <dbReference type="Pfam" id="PF17100"/>
    </source>
</evidence>
<dbReference type="SMART" id="SM00248">
    <property type="entry name" value="ANK"/>
    <property type="match status" value="7"/>
</dbReference>
<dbReference type="InterPro" id="IPR055497">
    <property type="entry name" value="DUF7069"/>
</dbReference>
<dbReference type="Pfam" id="PF22939">
    <property type="entry name" value="WHD_GPIID"/>
    <property type="match status" value="1"/>
</dbReference>
<feature type="repeat" description="ANK" evidence="3">
    <location>
        <begin position="1038"/>
        <end position="1070"/>
    </location>
</feature>
<evidence type="ECO:0000313" key="11">
    <source>
        <dbReference type="Proteomes" id="UP000054516"/>
    </source>
</evidence>
<dbReference type="PRINTS" id="PR01415">
    <property type="entry name" value="ANKYRIN"/>
</dbReference>
<organism evidence="10">
    <name type="scientific">Rosellinia necatrix</name>
    <name type="common">White root-rot fungus</name>
    <dbReference type="NCBI Taxonomy" id="77044"/>
    <lineage>
        <taxon>Eukaryota</taxon>
        <taxon>Fungi</taxon>
        <taxon>Dikarya</taxon>
        <taxon>Ascomycota</taxon>
        <taxon>Pezizomycotina</taxon>
        <taxon>Sordariomycetes</taxon>
        <taxon>Xylariomycetidae</taxon>
        <taxon>Xylariales</taxon>
        <taxon>Xylariaceae</taxon>
        <taxon>Rosellinia</taxon>
    </lineage>
</organism>
<feature type="domain" description="Nephrocystin 3-like N-terminal" evidence="9">
    <location>
        <begin position="503"/>
        <end position="665"/>
    </location>
</feature>
<evidence type="ECO:0000259" key="8">
    <source>
        <dbReference type="Pfam" id="PF23239"/>
    </source>
</evidence>
<dbReference type="InterPro" id="IPR056884">
    <property type="entry name" value="NPHP3-like_N"/>
</dbReference>
<dbReference type="STRING" id="77044.A0A1S7UII6"/>
<dbReference type="InterPro" id="IPR031359">
    <property type="entry name" value="NACHT_N"/>
</dbReference>
<dbReference type="Pfam" id="PF17100">
    <property type="entry name" value="NACHT_N"/>
    <property type="match status" value="1"/>
</dbReference>
<dbReference type="PANTHER" id="PTHR24171:SF9">
    <property type="entry name" value="ANKYRIN REPEAT DOMAIN-CONTAINING PROTEIN 39"/>
    <property type="match status" value="1"/>
</dbReference>
<dbReference type="PANTHER" id="PTHR24171">
    <property type="entry name" value="ANKYRIN REPEAT DOMAIN-CONTAINING PROTEIN 39-RELATED"/>
    <property type="match status" value="1"/>
</dbReference>
<evidence type="ECO:0000256" key="4">
    <source>
        <dbReference type="SAM" id="Coils"/>
    </source>
</evidence>
<dbReference type="OMA" id="EIPHRTY"/>